<feature type="region of interest" description="Disordered" evidence="1">
    <location>
        <begin position="65"/>
        <end position="85"/>
    </location>
</feature>
<evidence type="ECO:0000256" key="1">
    <source>
        <dbReference type="SAM" id="MobiDB-lite"/>
    </source>
</evidence>
<keyword evidence="3" id="KW-1185">Reference proteome</keyword>
<proteinExistence type="predicted"/>
<dbReference type="PANTHER" id="PTHR15615">
    <property type="match status" value="1"/>
</dbReference>
<feature type="region of interest" description="Disordered" evidence="1">
    <location>
        <begin position="422"/>
        <end position="456"/>
    </location>
</feature>
<dbReference type="Pfam" id="PF08613">
    <property type="entry name" value="Cyclin"/>
    <property type="match status" value="1"/>
</dbReference>
<dbReference type="Proteomes" id="UP001447188">
    <property type="component" value="Unassembled WGS sequence"/>
</dbReference>
<protein>
    <submittedName>
        <fullName evidence="2">Uncharacterized protein</fullName>
    </submittedName>
</protein>
<name>A0ABR3GLZ7_9PEZI</name>
<gene>
    <name evidence="2" type="ORF">Q9L58_004125</name>
</gene>
<sequence>MTLGHMGALHSHSHGQLRQLEPPVPGHGVPKSLDSCRTATQVNYDFSRRKQSPPSTRRNSVAQIIEQYPEKQHRRKSTSNVGASMTVPSTINGTGANLTEFAAQITCLFWFESSCVLQGIVESLTHISPQAPLAHDAIPSIGFRKWVTTILSTTQVSENVILLALLFIYRLKKSNPSVKGKPGSEFRLLTVALMLGNKFLDDNTYTNKTWAEVSGISVQEIHIMEVEFLSNMRYSLFVSNKEWTVWHTTLGRFWTFWDKAQRLPMEVACRIPAPTLPVVPPSLPSPPSSNISSPPFYHVPSMMPAHSPITLMPQPDFQSPSRKRPYDPTVGMQPPSKRVTRSMAPLLSTSGAQFPLLTPSAPMNNVNVPRLSLDIFPAQHHSAPIAPSNQLPLPGTRSMASVYSHPTPQISPISTGPINHNVNYSQSRNTSPYSQHNSIHHSAASSPTTPGFSQHSPNWILGNRNSPYRPVRGVNTLLVPPPSTSVLPPALAYDQMHYQPLGKSRTEYKTGVVPYLQTENWPQVWPVPYTDFSF</sequence>
<evidence type="ECO:0000313" key="2">
    <source>
        <dbReference type="EMBL" id="KAL0636903.1"/>
    </source>
</evidence>
<dbReference type="EMBL" id="JBBBZM010000042">
    <property type="protein sequence ID" value="KAL0636903.1"/>
    <property type="molecule type" value="Genomic_DNA"/>
</dbReference>
<evidence type="ECO:0000313" key="3">
    <source>
        <dbReference type="Proteomes" id="UP001447188"/>
    </source>
</evidence>
<organism evidence="2 3">
    <name type="scientific">Discina gigas</name>
    <dbReference type="NCBI Taxonomy" id="1032678"/>
    <lineage>
        <taxon>Eukaryota</taxon>
        <taxon>Fungi</taxon>
        <taxon>Dikarya</taxon>
        <taxon>Ascomycota</taxon>
        <taxon>Pezizomycotina</taxon>
        <taxon>Pezizomycetes</taxon>
        <taxon>Pezizales</taxon>
        <taxon>Discinaceae</taxon>
        <taxon>Discina</taxon>
    </lineage>
</organism>
<comment type="caution">
    <text evidence="2">The sequence shown here is derived from an EMBL/GenBank/DDBJ whole genome shotgun (WGS) entry which is preliminary data.</text>
</comment>
<reference evidence="2 3" key="1">
    <citation type="submission" date="2024-02" db="EMBL/GenBank/DDBJ databases">
        <title>Discinaceae phylogenomics.</title>
        <authorList>
            <person name="Dirks A.C."/>
            <person name="James T.Y."/>
        </authorList>
    </citation>
    <scope>NUCLEOTIDE SEQUENCE [LARGE SCALE GENOMIC DNA]</scope>
    <source>
        <strain evidence="2 3">ACD0624</strain>
    </source>
</reference>
<feature type="compositionally biased region" description="Polar residues" evidence="1">
    <location>
        <begin position="422"/>
        <end position="437"/>
    </location>
</feature>
<feature type="compositionally biased region" description="Polar residues" evidence="1">
    <location>
        <begin position="443"/>
        <end position="456"/>
    </location>
</feature>
<feature type="region of interest" description="Disordered" evidence="1">
    <location>
        <begin position="1"/>
        <end position="34"/>
    </location>
</feature>
<dbReference type="CDD" id="cd20557">
    <property type="entry name" value="CYCLIN_ScPCL1-like"/>
    <property type="match status" value="1"/>
</dbReference>
<feature type="region of interest" description="Disordered" evidence="1">
    <location>
        <begin position="314"/>
        <end position="339"/>
    </location>
</feature>
<dbReference type="Gene3D" id="1.10.472.10">
    <property type="entry name" value="Cyclin-like"/>
    <property type="match status" value="1"/>
</dbReference>
<accession>A0ABR3GLZ7</accession>
<dbReference type="PANTHER" id="PTHR15615:SF118">
    <property type="entry name" value="CYCLIN, HYPOTHETICAL (EUROFUNG)"/>
    <property type="match status" value="1"/>
</dbReference>
<dbReference type="InterPro" id="IPR013922">
    <property type="entry name" value="Cyclin_PHO80-like"/>
</dbReference>